<accession>K2GST1</accession>
<dbReference type="InterPro" id="IPR011962">
    <property type="entry name" value="dCTP_deaminase"/>
</dbReference>
<dbReference type="EMBL" id="AMFJ01000820">
    <property type="protein sequence ID" value="EKE26395.1"/>
    <property type="molecule type" value="Genomic_DNA"/>
</dbReference>
<dbReference type="PANTHER" id="PTHR42680:SF3">
    <property type="entry name" value="DCTP DEAMINASE"/>
    <property type="match status" value="1"/>
</dbReference>
<dbReference type="AlphaFoldDB" id="K2GST1"/>
<dbReference type="GO" id="GO:0008829">
    <property type="term" value="F:dCTP deaminase activity"/>
    <property type="evidence" value="ECO:0007669"/>
    <property type="project" value="InterPro"/>
</dbReference>
<dbReference type="PANTHER" id="PTHR42680">
    <property type="entry name" value="DCTP DEAMINASE"/>
    <property type="match status" value="1"/>
</dbReference>
<dbReference type="GO" id="GO:0015949">
    <property type="term" value="P:nucleobase-containing small molecule interconversion"/>
    <property type="evidence" value="ECO:0007669"/>
    <property type="project" value="TreeGrafter"/>
</dbReference>
<dbReference type="Gene3D" id="2.70.40.10">
    <property type="match status" value="1"/>
</dbReference>
<dbReference type="GO" id="GO:0006229">
    <property type="term" value="P:dUTP biosynthetic process"/>
    <property type="evidence" value="ECO:0007669"/>
    <property type="project" value="InterPro"/>
</dbReference>
<dbReference type="Pfam" id="PF22769">
    <property type="entry name" value="DCD"/>
    <property type="match status" value="1"/>
</dbReference>
<evidence type="ECO:0000256" key="1">
    <source>
        <dbReference type="ARBA" id="ARBA00023080"/>
    </source>
</evidence>
<name>K2GST1_9BACT</name>
<evidence type="ECO:0000313" key="2">
    <source>
        <dbReference type="EMBL" id="EKE26395.1"/>
    </source>
</evidence>
<reference evidence="2" key="1">
    <citation type="journal article" date="2012" name="Science">
        <title>Fermentation, hydrogen, and sulfur metabolism in multiple uncultivated bacterial phyla.</title>
        <authorList>
            <person name="Wrighton K.C."/>
            <person name="Thomas B.C."/>
            <person name="Sharon I."/>
            <person name="Miller C.S."/>
            <person name="Castelle C.J."/>
            <person name="VerBerkmoes N.C."/>
            <person name="Wilkins M.J."/>
            <person name="Hettich R.L."/>
            <person name="Lipton M.S."/>
            <person name="Williams K.H."/>
            <person name="Long P.E."/>
            <person name="Banfield J.F."/>
        </authorList>
    </citation>
    <scope>NUCLEOTIDE SEQUENCE [LARGE SCALE GENOMIC DNA]</scope>
</reference>
<proteinExistence type="predicted"/>
<gene>
    <name evidence="2" type="ORF">ACD_4C00304G0003</name>
</gene>
<dbReference type="NCBIfam" id="TIGR02274">
    <property type="entry name" value="dCTP_deam"/>
    <property type="match status" value="1"/>
</dbReference>
<organism evidence="2">
    <name type="scientific">uncultured bacterium</name>
    <name type="common">gcode 4</name>
    <dbReference type="NCBI Taxonomy" id="1234023"/>
    <lineage>
        <taxon>Bacteria</taxon>
        <taxon>environmental samples</taxon>
    </lineage>
</organism>
<comment type="caution">
    <text evidence="2">The sequence shown here is derived from an EMBL/GenBank/DDBJ whole genome shotgun (WGS) entry which is preliminary data.</text>
</comment>
<sequence>MFLSDVDIKKSVDSWEIIIEGFEEKRLQAASYDILLWNKFLVTDSFNTPIIDPVKKILPKTREIHIEDWAEFVLHPGVSILWFSWDYFWSNHYLVQLSWKSSLARIWLVVHNTAGLINPGHFLNIAFELSNLNNVPIILRPKMEIAQITFSKLTSPSSKTYDKVGRYHENNWNWFVEKKND</sequence>
<evidence type="ECO:0008006" key="3">
    <source>
        <dbReference type="Google" id="ProtNLM"/>
    </source>
</evidence>
<dbReference type="InterPro" id="IPR036157">
    <property type="entry name" value="dUTPase-like_sf"/>
</dbReference>
<protein>
    <recommendedName>
        <fullName evidence="3">Deoxycytidine triphosphate deaminase</fullName>
    </recommendedName>
</protein>
<dbReference type="SUPFAM" id="SSF51283">
    <property type="entry name" value="dUTPase-like"/>
    <property type="match status" value="1"/>
</dbReference>
<keyword evidence="1" id="KW-0546">Nucleotide metabolism</keyword>